<evidence type="ECO:0000313" key="1">
    <source>
        <dbReference type="EMBL" id="TWT17216.1"/>
    </source>
</evidence>
<reference evidence="1 2" key="1">
    <citation type="submission" date="2019-07" db="EMBL/GenBank/DDBJ databases">
        <title>Luteimonas sp. YD-1 nov., isolated from acidic soil.</title>
        <authorList>
            <person name="Zhou J."/>
        </authorList>
    </citation>
    <scope>NUCLEOTIDE SEQUENCE [LARGE SCALE GENOMIC DNA]</scope>
    <source>
        <strain evidence="1 2">YD-1</strain>
    </source>
</reference>
<comment type="caution">
    <text evidence="1">The sequence shown here is derived from an EMBL/GenBank/DDBJ whole genome shotgun (WGS) entry which is preliminary data.</text>
</comment>
<evidence type="ECO:0000313" key="2">
    <source>
        <dbReference type="Proteomes" id="UP000315949"/>
    </source>
</evidence>
<organism evidence="1 2">
    <name type="scientific">Luteimonas wenzhouensis</name>
    <dbReference type="NCBI Taxonomy" id="2599615"/>
    <lineage>
        <taxon>Bacteria</taxon>
        <taxon>Pseudomonadati</taxon>
        <taxon>Pseudomonadota</taxon>
        <taxon>Gammaproteobacteria</taxon>
        <taxon>Lysobacterales</taxon>
        <taxon>Lysobacteraceae</taxon>
        <taxon>Luteimonas</taxon>
    </lineage>
</organism>
<dbReference type="EMBL" id="VOHE01000009">
    <property type="protein sequence ID" value="TWT17216.1"/>
    <property type="molecule type" value="Genomic_DNA"/>
</dbReference>
<accession>A0A5C5TU94</accession>
<name>A0A5C5TU94_9GAMM</name>
<evidence type="ECO:0008006" key="3">
    <source>
        <dbReference type="Google" id="ProtNLM"/>
    </source>
</evidence>
<dbReference type="Proteomes" id="UP000315949">
    <property type="component" value="Unassembled WGS sequence"/>
</dbReference>
<sequence length="82" mass="8835">MDMTHAAKGLFLERTLIAVEPDGQHHWQVCIHQCPVARHATRAAALEQAKQMARSCHASFGVPTGVGLQMRCGDRVLVGACG</sequence>
<dbReference type="RefSeq" id="WP_146313523.1">
    <property type="nucleotide sequence ID" value="NZ_VOHE01000009.1"/>
</dbReference>
<dbReference type="OrthoDB" id="5975571at2"/>
<proteinExistence type="predicted"/>
<dbReference type="AlphaFoldDB" id="A0A5C5TU94"/>
<protein>
    <recommendedName>
        <fullName evidence="3">DUF2188 domain-containing protein</fullName>
    </recommendedName>
</protein>
<keyword evidence="2" id="KW-1185">Reference proteome</keyword>
<gene>
    <name evidence="1" type="ORF">FQY79_14140</name>
</gene>